<sequence>MSGLTVLVSGVTMGKGISKKSGQPKPYAFAQVHYLVPAKSFLNDDNNINKLGLEEKTISMSENASLFAKFGELTFPTQLKLSLDADPENPSRNIVVDYAKA</sequence>
<comment type="caution">
    <text evidence="1">The sequence shown here is derived from an EMBL/GenBank/DDBJ whole genome shotgun (WGS) entry which is preliminary data.</text>
</comment>
<evidence type="ECO:0000313" key="2">
    <source>
        <dbReference type="Proteomes" id="UP000465712"/>
    </source>
</evidence>
<organism evidence="1 2">
    <name type="scientific">Photobacterium halotolerans</name>
    <dbReference type="NCBI Taxonomy" id="265726"/>
    <lineage>
        <taxon>Bacteria</taxon>
        <taxon>Pseudomonadati</taxon>
        <taxon>Pseudomonadota</taxon>
        <taxon>Gammaproteobacteria</taxon>
        <taxon>Vibrionales</taxon>
        <taxon>Vibrionaceae</taxon>
        <taxon>Photobacterium</taxon>
    </lineage>
</organism>
<dbReference type="Pfam" id="PF07459">
    <property type="entry name" value="CTX_RstB"/>
    <property type="match status" value="1"/>
</dbReference>
<evidence type="ECO:0000313" key="1">
    <source>
        <dbReference type="EMBL" id="NAW64539.1"/>
    </source>
</evidence>
<dbReference type="Proteomes" id="UP000465712">
    <property type="component" value="Unassembled WGS sequence"/>
</dbReference>
<accession>A0A7X4W985</accession>
<proteinExistence type="predicted"/>
<reference evidence="1 2" key="1">
    <citation type="submission" date="2017-05" db="EMBL/GenBank/DDBJ databases">
        <title>High clonality and local adaptation shapes Vibrionaceae linages within an endangered oasis.</title>
        <authorList>
            <person name="Vazquez-Rosas-Landa M."/>
        </authorList>
    </citation>
    <scope>NUCLEOTIDE SEQUENCE [LARGE SCALE GENOMIC DNA]</scope>
    <source>
        <strain evidence="1 2">P46_P4S1P180</strain>
    </source>
</reference>
<protein>
    <submittedName>
        <fullName evidence="1">Uncharacterized protein</fullName>
    </submittedName>
</protein>
<dbReference type="RefSeq" id="WP_161443301.1">
    <property type="nucleotide sequence ID" value="NZ_WXWW01000078.1"/>
</dbReference>
<gene>
    <name evidence="1" type="ORF">CAG72_04845</name>
</gene>
<dbReference type="AlphaFoldDB" id="A0A7X4W985"/>
<dbReference type="EMBL" id="WXWW01000078">
    <property type="protein sequence ID" value="NAW64539.1"/>
    <property type="molecule type" value="Genomic_DNA"/>
</dbReference>
<dbReference type="InterPro" id="IPR010008">
    <property type="entry name" value="Vibrio_Phage_CTX_RstB"/>
</dbReference>
<name>A0A7X4W985_9GAMM</name>